<dbReference type="Proteomes" id="UP000199377">
    <property type="component" value="Unassembled WGS sequence"/>
</dbReference>
<organism evidence="4 5">
    <name type="scientific">Albimonas pacifica</name>
    <dbReference type="NCBI Taxonomy" id="1114924"/>
    <lineage>
        <taxon>Bacteria</taxon>
        <taxon>Pseudomonadati</taxon>
        <taxon>Pseudomonadota</taxon>
        <taxon>Alphaproteobacteria</taxon>
        <taxon>Rhodobacterales</taxon>
        <taxon>Paracoccaceae</taxon>
        <taxon>Albimonas</taxon>
    </lineage>
</organism>
<dbReference type="PROSITE" id="PS51318">
    <property type="entry name" value="TAT"/>
    <property type="match status" value="1"/>
</dbReference>
<dbReference type="PANTHER" id="PTHR30290">
    <property type="entry name" value="PERIPLASMIC BINDING COMPONENT OF ABC TRANSPORTER"/>
    <property type="match status" value="1"/>
</dbReference>
<dbReference type="OrthoDB" id="9803988at2"/>
<reference evidence="4 5" key="1">
    <citation type="submission" date="2016-10" db="EMBL/GenBank/DDBJ databases">
        <authorList>
            <person name="de Groot N.N."/>
        </authorList>
    </citation>
    <scope>NUCLEOTIDE SEQUENCE [LARGE SCALE GENOMIC DNA]</scope>
    <source>
        <strain evidence="4 5">CGMCC 1.11030</strain>
    </source>
</reference>
<feature type="domain" description="Solute-binding protein family 5" evidence="3">
    <location>
        <begin position="113"/>
        <end position="528"/>
    </location>
</feature>
<dbReference type="GO" id="GO:0015833">
    <property type="term" value="P:peptide transport"/>
    <property type="evidence" value="ECO:0007669"/>
    <property type="project" value="TreeGrafter"/>
</dbReference>
<dbReference type="RefSeq" id="WP_092859319.1">
    <property type="nucleotide sequence ID" value="NZ_FOQH01000003.1"/>
</dbReference>
<dbReference type="InterPro" id="IPR000914">
    <property type="entry name" value="SBP_5_dom"/>
</dbReference>
<evidence type="ECO:0000259" key="3">
    <source>
        <dbReference type="Pfam" id="PF00496"/>
    </source>
</evidence>
<dbReference type="AlphaFoldDB" id="A0A1I3ENF0"/>
<dbReference type="Pfam" id="PF00496">
    <property type="entry name" value="SBP_bac_5"/>
    <property type="match status" value="1"/>
</dbReference>
<accession>A0A1I3ENF0</accession>
<evidence type="ECO:0000256" key="1">
    <source>
        <dbReference type="ARBA" id="ARBA00004418"/>
    </source>
</evidence>
<evidence type="ECO:0000256" key="2">
    <source>
        <dbReference type="ARBA" id="ARBA00005695"/>
    </source>
</evidence>
<dbReference type="STRING" id="1114924.SAMN05216258_103491"/>
<dbReference type="Gene3D" id="3.40.190.10">
    <property type="entry name" value="Periplasmic binding protein-like II"/>
    <property type="match status" value="1"/>
</dbReference>
<gene>
    <name evidence="4" type="ORF">SAMN05216258_103491</name>
</gene>
<dbReference type="InterPro" id="IPR039424">
    <property type="entry name" value="SBP_5"/>
</dbReference>
<dbReference type="SUPFAM" id="SSF53850">
    <property type="entry name" value="Periplasmic binding protein-like II"/>
    <property type="match status" value="1"/>
</dbReference>
<dbReference type="PANTHER" id="PTHR30290:SF62">
    <property type="entry name" value="OLIGOPEPTIDE ABC TRANSPORTER, PERIPLASMIC OLIGOPEPTIDE-BINDING PROTEIN"/>
    <property type="match status" value="1"/>
</dbReference>
<protein>
    <submittedName>
        <fullName evidence="4">Peptide/nickel transport system substrate-binding protein</fullName>
    </submittedName>
</protein>
<sequence length="645" mass="72859">MTRFPRTPPFRITRREGLFGAAASIFAVTAGRALAQAPRESASLKAQVEAGELPPVAERLPQEPLVVDLEAKGRAFGQAGGRLRTIFTRARDVRYMVVYGYARLVGFDQTYELQPDILRDVVVEEGRIFTLHLRKGHKWSDGAPFTTEDFRYWWEDVANNEQLVPAGPPALLLVDGEAPTVTVVSETEIRFEWSSPNPRFLPALAQARPPFIYRPSHFMKKFHEAYVDKDELAAELRRTRSRNWAQLHNKLDNMYDFDNPELPTLQPWVNTTEPNGQRYVLARNPYYHRVDSRGVQLPYIDEVEAEIAAAGLVASKVTLGESDLQIRTLTFSDAPVLKKGEKTGNYTTYLWTNGAASEMALYPNLNYEDPVFQELFRTADFRRALSLAIDRRAINKSLYYGLAKERAVAPLEQSPFFTEARAKAWAEHDVERANAMLDALGLDRKDGDGTRLLPDGRRLELVVETAGERTEESDALELVAESWRLIGAKLIFRPLDRDILRNSAYQGASMMPVWYGWNNGIPTASSPPDELAPVDQANFSWPMWGQHWQTKGTAGEPPQIEPAQRLLELYKEWQASPDEDNQAAAWNAMLDIHADQIFAIGLVSAAPQPIIVSNRLRNVPQKAIYAWDPGAHLGVHRVDEFFFVE</sequence>
<dbReference type="InterPro" id="IPR006311">
    <property type="entry name" value="TAT_signal"/>
</dbReference>
<dbReference type="GO" id="GO:1904680">
    <property type="term" value="F:peptide transmembrane transporter activity"/>
    <property type="evidence" value="ECO:0007669"/>
    <property type="project" value="TreeGrafter"/>
</dbReference>
<comment type="similarity">
    <text evidence="2">Belongs to the bacterial solute-binding protein 5 family.</text>
</comment>
<evidence type="ECO:0000313" key="4">
    <source>
        <dbReference type="EMBL" id="SFI00479.1"/>
    </source>
</evidence>
<dbReference type="Gene3D" id="3.10.105.10">
    <property type="entry name" value="Dipeptide-binding Protein, Domain 3"/>
    <property type="match status" value="1"/>
</dbReference>
<name>A0A1I3ENF0_9RHOB</name>
<dbReference type="EMBL" id="FOQH01000003">
    <property type="protein sequence ID" value="SFI00479.1"/>
    <property type="molecule type" value="Genomic_DNA"/>
</dbReference>
<evidence type="ECO:0000313" key="5">
    <source>
        <dbReference type="Proteomes" id="UP000199377"/>
    </source>
</evidence>
<proteinExistence type="inferred from homology"/>
<keyword evidence="5" id="KW-1185">Reference proteome</keyword>
<comment type="subcellular location">
    <subcellularLocation>
        <location evidence="1">Periplasm</location>
    </subcellularLocation>
</comment>
<dbReference type="CDD" id="cd08500">
    <property type="entry name" value="PBP2_NikA_DppA_OppA_like_4"/>
    <property type="match status" value="1"/>
</dbReference>